<dbReference type="SUPFAM" id="SSF55729">
    <property type="entry name" value="Acyl-CoA N-acyltransferases (Nat)"/>
    <property type="match status" value="1"/>
</dbReference>
<evidence type="ECO:0000313" key="4">
    <source>
        <dbReference type="Proteomes" id="UP000639859"/>
    </source>
</evidence>
<feature type="domain" description="N-acetyltransferase" evidence="2">
    <location>
        <begin position="163"/>
        <end position="318"/>
    </location>
</feature>
<dbReference type="InterPro" id="IPR036390">
    <property type="entry name" value="WH_DNA-bd_sf"/>
</dbReference>
<dbReference type="InterPro" id="IPR000182">
    <property type="entry name" value="GNAT_dom"/>
</dbReference>
<dbReference type="PROSITE" id="PS51186">
    <property type="entry name" value="GNAT"/>
    <property type="match status" value="1"/>
</dbReference>
<dbReference type="InterPro" id="IPR011991">
    <property type="entry name" value="ArsR-like_HTH"/>
</dbReference>
<gene>
    <name evidence="3" type="ORF">I4Q42_19790</name>
</gene>
<accession>A0ABS0T215</accession>
<comment type="caution">
    <text evidence="3">The sequence shown here is derived from an EMBL/GenBank/DDBJ whole genome shotgun (WGS) entry which is preliminary data.</text>
</comment>
<dbReference type="SUPFAM" id="SSF46785">
    <property type="entry name" value="Winged helix' DNA-binding domain"/>
    <property type="match status" value="1"/>
</dbReference>
<proteinExistence type="predicted"/>
<evidence type="ECO:0000259" key="2">
    <source>
        <dbReference type="PROSITE" id="PS51186"/>
    </source>
</evidence>
<dbReference type="PANTHER" id="PTHR39515:SF2">
    <property type="entry name" value="HTH-TYPE TRANSCRIPTIONAL REGULATOR RV0880"/>
    <property type="match status" value="1"/>
</dbReference>
<dbReference type="PANTHER" id="PTHR39515">
    <property type="entry name" value="CONSERVED PROTEIN"/>
    <property type="match status" value="1"/>
</dbReference>
<dbReference type="SMART" id="SM00347">
    <property type="entry name" value="HTH_MARR"/>
    <property type="match status" value="1"/>
</dbReference>
<dbReference type="InterPro" id="IPR036388">
    <property type="entry name" value="WH-like_DNA-bd_sf"/>
</dbReference>
<keyword evidence="4" id="KW-1185">Reference proteome</keyword>
<reference evidence="3 4" key="1">
    <citation type="submission" date="2020-11" db="EMBL/GenBank/DDBJ databases">
        <title>genome sequence of strain KACC 18849.</title>
        <authorList>
            <person name="Gao J."/>
            <person name="Zhang X."/>
        </authorList>
    </citation>
    <scope>NUCLEOTIDE SEQUENCE [LARGE SCALE GENOMIC DNA]</scope>
    <source>
        <strain evidence="3 4">KACC 18849</strain>
    </source>
</reference>
<dbReference type="CDD" id="cd04301">
    <property type="entry name" value="NAT_SF"/>
    <property type="match status" value="1"/>
</dbReference>
<feature type="domain" description="HTH marR-type" evidence="1">
    <location>
        <begin position="10"/>
        <end position="151"/>
    </location>
</feature>
<dbReference type="PROSITE" id="PS50995">
    <property type="entry name" value="HTH_MARR_2"/>
    <property type="match status" value="1"/>
</dbReference>
<sequence>MTDIVAERSALFLGSRFKRLAERMQSQVTRLVEQAQLPLQPSHMPVLGTLDRDGPQTIGDLAEAMQVAQPTVTRAIARLTELGLVETNREHRDQRHKTIRLTETGRETLDRAKMLVWNRTEAAVEEVLGALDPSFLAQLDALEALLAREPLDVRAGRHVEAGLTIRTFTDELAPAFKSINLEWLNDMYAVEPIDLKVLDHPREAILDDGGAILFAVVEGVGPVGTCALKKTGERAFELTKMGVLKSARGAKVGEALLHAVIAHAQDLGADPLFLLSNRKSAAAVHLYEKLGFMHDAGIMSEHGARYARCDVAMLYRPDGG</sequence>
<dbReference type="InterPro" id="IPR016181">
    <property type="entry name" value="Acyl_CoA_acyltransferase"/>
</dbReference>
<evidence type="ECO:0000313" key="3">
    <source>
        <dbReference type="EMBL" id="MBI1685917.1"/>
    </source>
</evidence>
<organism evidence="3 4">
    <name type="scientific">Caulobacter hibisci</name>
    <dbReference type="NCBI Taxonomy" id="2035993"/>
    <lineage>
        <taxon>Bacteria</taxon>
        <taxon>Pseudomonadati</taxon>
        <taxon>Pseudomonadota</taxon>
        <taxon>Alphaproteobacteria</taxon>
        <taxon>Caulobacterales</taxon>
        <taxon>Caulobacteraceae</taxon>
        <taxon>Caulobacter</taxon>
    </lineage>
</organism>
<dbReference type="Gene3D" id="1.10.10.10">
    <property type="entry name" value="Winged helix-like DNA-binding domain superfamily/Winged helix DNA-binding domain"/>
    <property type="match status" value="1"/>
</dbReference>
<name>A0ABS0T215_9CAUL</name>
<dbReference type="Pfam" id="PF12802">
    <property type="entry name" value="MarR_2"/>
    <property type="match status" value="1"/>
</dbReference>
<dbReference type="Proteomes" id="UP000639859">
    <property type="component" value="Unassembled WGS sequence"/>
</dbReference>
<dbReference type="RefSeq" id="WP_198577815.1">
    <property type="nucleotide sequence ID" value="NZ_JADWOX010000016.1"/>
</dbReference>
<dbReference type="InterPro" id="IPR000835">
    <property type="entry name" value="HTH_MarR-typ"/>
</dbReference>
<dbReference type="InterPro" id="IPR052526">
    <property type="entry name" value="HTH-type_Bedaq_tolerance"/>
</dbReference>
<evidence type="ECO:0000259" key="1">
    <source>
        <dbReference type="PROSITE" id="PS50995"/>
    </source>
</evidence>
<protein>
    <submittedName>
        <fullName evidence="3">MarR family transcriptional regulator</fullName>
    </submittedName>
</protein>
<dbReference type="EMBL" id="JADWOX010000016">
    <property type="protein sequence ID" value="MBI1685917.1"/>
    <property type="molecule type" value="Genomic_DNA"/>
</dbReference>
<dbReference type="Pfam" id="PF00583">
    <property type="entry name" value="Acetyltransf_1"/>
    <property type="match status" value="1"/>
</dbReference>
<dbReference type="Gene3D" id="3.40.630.30">
    <property type="match status" value="1"/>
</dbReference>
<dbReference type="CDD" id="cd00090">
    <property type="entry name" value="HTH_ARSR"/>
    <property type="match status" value="1"/>
</dbReference>